<evidence type="ECO:0000313" key="3">
    <source>
        <dbReference type="Proteomes" id="UP000054097"/>
    </source>
</evidence>
<name>A0A0C2WVR0_SERVB</name>
<feature type="region of interest" description="Disordered" evidence="1">
    <location>
        <begin position="152"/>
        <end position="185"/>
    </location>
</feature>
<dbReference type="Proteomes" id="UP000054097">
    <property type="component" value="Unassembled WGS sequence"/>
</dbReference>
<dbReference type="EMBL" id="KN824382">
    <property type="protein sequence ID" value="KIM21477.1"/>
    <property type="molecule type" value="Genomic_DNA"/>
</dbReference>
<sequence length="510" mass="59047">MAVNKPLKSKGPRKVFIRSTSSMNYTWHNPPVIGNKRRSSKKYRPHGTRREALQDVKTSICPRSILRHTRRYDDQRRPLLSGSLLKHVADLNWSDDDVYYSCIDERLRQLQKFASHLLYTLQSERGPQIPESWEIFKGVKWDQSWVRQASSTSSVSTMTSSDEDTDTLSDSSHETSATERLSSQSSAAACFRPRLSFRPVSDHAPFDSIPEETSIVCRHQGVLDPRTRAQWNLLATVMPKLFNWRRQTAEGSSRRDRRRHAGYLDLNQSALNQDMWPQVAGPPFMSFNESRDGLLVNSVHEQIWPSLIGRRLIDLVQTEAFPAHFRRRVRWPRSLTPRGDPLVVDYTCRATPKAMGWQEDICPVLLVAHYSPYEDDDYGFDENSVIERFTSAFRPMMALFILYYLDTRTKPYSPMPSWMILFGITYNRSNIRIQGHCPWIQSVDGTTQEPIWCAKTWLAVRTTNRILRSPPTHRGPLFGTLNRIQGHCKYVLEQLQSWEGYERACHLLNA</sequence>
<reference evidence="3" key="2">
    <citation type="submission" date="2015-01" db="EMBL/GenBank/DDBJ databases">
        <title>Evolutionary Origins and Diversification of the Mycorrhizal Mutualists.</title>
        <authorList>
            <consortium name="DOE Joint Genome Institute"/>
            <consortium name="Mycorrhizal Genomics Consortium"/>
            <person name="Kohler A."/>
            <person name="Kuo A."/>
            <person name="Nagy L.G."/>
            <person name="Floudas D."/>
            <person name="Copeland A."/>
            <person name="Barry K.W."/>
            <person name="Cichocki N."/>
            <person name="Veneault-Fourrey C."/>
            <person name="LaButti K."/>
            <person name="Lindquist E.A."/>
            <person name="Lipzen A."/>
            <person name="Lundell T."/>
            <person name="Morin E."/>
            <person name="Murat C."/>
            <person name="Riley R."/>
            <person name="Ohm R."/>
            <person name="Sun H."/>
            <person name="Tunlid A."/>
            <person name="Henrissat B."/>
            <person name="Grigoriev I.V."/>
            <person name="Hibbett D.S."/>
            <person name="Martin F."/>
        </authorList>
    </citation>
    <scope>NUCLEOTIDE SEQUENCE [LARGE SCALE GENOMIC DNA]</scope>
    <source>
        <strain evidence="3">MAFF 305830</strain>
    </source>
</reference>
<feature type="region of interest" description="Disordered" evidence="1">
    <location>
        <begin position="28"/>
        <end position="52"/>
    </location>
</feature>
<feature type="compositionally biased region" description="Basic residues" evidence="1">
    <location>
        <begin position="35"/>
        <end position="47"/>
    </location>
</feature>
<accession>A0A0C2WVR0</accession>
<gene>
    <name evidence="2" type="ORF">M408DRAFT_333437</name>
</gene>
<proteinExistence type="predicted"/>
<organism evidence="2 3">
    <name type="scientific">Serendipita vermifera MAFF 305830</name>
    <dbReference type="NCBI Taxonomy" id="933852"/>
    <lineage>
        <taxon>Eukaryota</taxon>
        <taxon>Fungi</taxon>
        <taxon>Dikarya</taxon>
        <taxon>Basidiomycota</taxon>
        <taxon>Agaricomycotina</taxon>
        <taxon>Agaricomycetes</taxon>
        <taxon>Sebacinales</taxon>
        <taxon>Serendipitaceae</taxon>
        <taxon>Serendipita</taxon>
    </lineage>
</organism>
<evidence type="ECO:0000313" key="2">
    <source>
        <dbReference type="EMBL" id="KIM21477.1"/>
    </source>
</evidence>
<evidence type="ECO:0000256" key="1">
    <source>
        <dbReference type="SAM" id="MobiDB-lite"/>
    </source>
</evidence>
<dbReference type="OrthoDB" id="10684559at2759"/>
<protein>
    <submittedName>
        <fullName evidence="2">Uncharacterized protein</fullName>
    </submittedName>
</protein>
<dbReference type="AlphaFoldDB" id="A0A0C2WVR0"/>
<reference evidence="2 3" key="1">
    <citation type="submission" date="2014-04" db="EMBL/GenBank/DDBJ databases">
        <authorList>
            <consortium name="DOE Joint Genome Institute"/>
            <person name="Kuo A."/>
            <person name="Zuccaro A."/>
            <person name="Kohler A."/>
            <person name="Nagy L.G."/>
            <person name="Floudas D."/>
            <person name="Copeland A."/>
            <person name="Barry K.W."/>
            <person name="Cichocki N."/>
            <person name="Veneault-Fourrey C."/>
            <person name="LaButti K."/>
            <person name="Lindquist E.A."/>
            <person name="Lipzen A."/>
            <person name="Lundell T."/>
            <person name="Morin E."/>
            <person name="Murat C."/>
            <person name="Sun H."/>
            <person name="Tunlid A."/>
            <person name="Henrissat B."/>
            <person name="Grigoriev I.V."/>
            <person name="Hibbett D.S."/>
            <person name="Martin F."/>
            <person name="Nordberg H.P."/>
            <person name="Cantor M.N."/>
            <person name="Hua S.X."/>
        </authorList>
    </citation>
    <scope>NUCLEOTIDE SEQUENCE [LARGE SCALE GENOMIC DNA]</scope>
    <source>
        <strain evidence="2 3">MAFF 305830</strain>
    </source>
</reference>
<keyword evidence="3" id="KW-1185">Reference proteome</keyword>
<dbReference type="HOGENOM" id="CLU_534372_0_0_1"/>